<keyword evidence="5" id="KW-1185">Reference proteome</keyword>
<reference evidence="4 5" key="1">
    <citation type="journal article" date="2016" name="G3 (Bethesda)">
        <title>First Draft Assembly and Annotation of the Genome of a California Endemic Oak Quercus lobata Nee (Fagaceae).</title>
        <authorList>
            <person name="Sork V.L."/>
            <person name="Fitz-Gibbon S.T."/>
            <person name="Puiu D."/>
            <person name="Crepeau M."/>
            <person name="Gugger P.F."/>
            <person name="Sherman R."/>
            <person name="Stevens K."/>
            <person name="Langley C.H."/>
            <person name="Pellegrini M."/>
            <person name="Salzberg S.L."/>
        </authorList>
    </citation>
    <scope>NUCLEOTIDE SEQUENCE [LARGE SCALE GENOMIC DNA]</scope>
    <source>
        <strain evidence="4 5">cv. SW786</strain>
    </source>
</reference>
<keyword evidence="2" id="KW-0472">Membrane</keyword>
<dbReference type="InterPro" id="IPR051824">
    <property type="entry name" value="LRR_Rcpt-Like_S/T_Kinase"/>
</dbReference>
<dbReference type="GO" id="GO:0004672">
    <property type="term" value="F:protein kinase activity"/>
    <property type="evidence" value="ECO:0007669"/>
    <property type="project" value="InterPro"/>
</dbReference>
<protein>
    <recommendedName>
        <fullName evidence="3">Serine-threonine/tyrosine-protein kinase catalytic domain-containing protein</fullName>
    </recommendedName>
</protein>
<reference evidence="4" key="2">
    <citation type="submission" date="2021-01" db="UniProtKB">
        <authorList>
            <consortium name="EnsemblPlants"/>
        </authorList>
    </citation>
    <scope>IDENTIFICATION</scope>
</reference>
<dbReference type="Gene3D" id="1.10.510.10">
    <property type="entry name" value="Transferase(Phosphotransferase) domain 1"/>
    <property type="match status" value="1"/>
</dbReference>
<dbReference type="EMBL" id="LRBV02000012">
    <property type="status" value="NOT_ANNOTATED_CDS"/>
    <property type="molecule type" value="Genomic_DNA"/>
</dbReference>
<evidence type="ECO:0000256" key="1">
    <source>
        <dbReference type="ARBA" id="ARBA00004479"/>
    </source>
</evidence>
<dbReference type="EnsemblPlants" id="QL12p040478:mrna">
    <property type="protein sequence ID" value="QL12p040478:mrna"/>
    <property type="gene ID" value="QL12p040478"/>
</dbReference>
<accession>A0A7N2RF32</accession>
<dbReference type="InterPro" id="IPR001245">
    <property type="entry name" value="Ser-Thr/Tyr_kinase_cat_dom"/>
</dbReference>
<name>A0A7N2RF32_QUELO</name>
<evidence type="ECO:0000313" key="5">
    <source>
        <dbReference type="Proteomes" id="UP000594261"/>
    </source>
</evidence>
<keyword evidence="2" id="KW-1133">Transmembrane helix</keyword>
<dbReference type="PANTHER" id="PTHR48006">
    <property type="entry name" value="LEUCINE-RICH REPEAT-CONTAINING PROTEIN DDB_G0281931-RELATED"/>
    <property type="match status" value="1"/>
</dbReference>
<proteinExistence type="predicted"/>
<dbReference type="Gramene" id="QL12p040478:mrna">
    <property type="protein sequence ID" value="QL12p040478:mrna"/>
    <property type="gene ID" value="QL12p040478"/>
</dbReference>
<keyword evidence="2" id="KW-0812">Transmembrane</keyword>
<dbReference type="GO" id="GO:0016020">
    <property type="term" value="C:membrane"/>
    <property type="evidence" value="ECO:0007669"/>
    <property type="project" value="UniProtKB-SubCell"/>
</dbReference>
<dbReference type="PANTHER" id="PTHR48006:SF92">
    <property type="entry name" value="LRR RECEPTOR-LIKE SERINE_THREONINE-PROTEIN KINASE GSO1"/>
    <property type="match status" value="1"/>
</dbReference>
<dbReference type="AlphaFoldDB" id="A0A7N2RF32"/>
<dbReference type="Pfam" id="PF07714">
    <property type="entry name" value="PK_Tyr_Ser-Thr"/>
    <property type="match status" value="1"/>
</dbReference>
<feature type="transmembrane region" description="Helical" evidence="2">
    <location>
        <begin position="12"/>
        <end position="34"/>
    </location>
</feature>
<evidence type="ECO:0000313" key="4">
    <source>
        <dbReference type="EnsemblPlants" id="QL12p040478:mrna"/>
    </source>
</evidence>
<evidence type="ECO:0000259" key="3">
    <source>
        <dbReference type="Pfam" id="PF07714"/>
    </source>
</evidence>
<organism evidence="4 5">
    <name type="scientific">Quercus lobata</name>
    <name type="common">Valley oak</name>
    <dbReference type="NCBI Taxonomy" id="97700"/>
    <lineage>
        <taxon>Eukaryota</taxon>
        <taxon>Viridiplantae</taxon>
        <taxon>Streptophyta</taxon>
        <taxon>Embryophyta</taxon>
        <taxon>Tracheophyta</taxon>
        <taxon>Spermatophyta</taxon>
        <taxon>Magnoliopsida</taxon>
        <taxon>eudicotyledons</taxon>
        <taxon>Gunneridae</taxon>
        <taxon>Pentapetalae</taxon>
        <taxon>rosids</taxon>
        <taxon>fabids</taxon>
        <taxon>Fagales</taxon>
        <taxon>Fagaceae</taxon>
        <taxon>Quercus</taxon>
    </lineage>
</organism>
<dbReference type="InterPro" id="IPR011009">
    <property type="entry name" value="Kinase-like_dom_sf"/>
</dbReference>
<feature type="domain" description="Serine-threonine/tyrosine-protein kinase catalytic" evidence="3">
    <location>
        <begin position="38"/>
        <end position="124"/>
    </location>
</feature>
<dbReference type="InParanoid" id="A0A7N2RF32"/>
<comment type="subcellular location">
    <subcellularLocation>
        <location evidence="1">Membrane</location>
        <topology evidence="1">Single-pass type I membrane protein</topology>
    </subcellularLocation>
</comment>
<dbReference type="SUPFAM" id="SSF56112">
    <property type="entry name" value="Protein kinase-like (PK-like)"/>
    <property type="match status" value="1"/>
</dbReference>
<dbReference type="Proteomes" id="UP000594261">
    <property type="component" value="Chromosome 12"/>
</dbReference>
<dbReference type="OMA" id="QWEGRET"/>
<evidence type="ECO:0000256" key="2">
    <source>
        <dbReference type="SAM" id="Phobius"/>
    </source>
</evidence>
<sequence>MSFRQKTENLFLLRGFLLLLYLFSVFLIICLHIQSGPKKSDVYSFGVVLMELVSGKKPLELEYGESIDIVKWVCSRDSALLSVVDSRIPEVLKEEAVRVLKVAKLCTETLPNLRPTMRTVVEMLKKIDL</sequence>